<gene>
    <name evidence="8" type="ORF">SAMN04515677_102371</name>
</gene>
<dbReference type="InterPro" id="IPR000310">
    <property type="entry name" value="Orn/Lys/Arg_deCO2ase_major_dom"/>
</dbReference>
<dbReference type="InterPro" id="IPR052357">
    <property type="entry name" value="Orn_Lys_Arg_decarboxylase-I"/>
</dbReference>
<dbReference type="InterPro" id="IPR015424">
    <property type="entry name" value="PyrdxlP-dep_Trfase"/>
</dbReference>
<evidence type="ECO:0000313" key="9">
    <source>
        <dbReference type="Proteomes" id="UP000199068"/>
    </source>
</evidence>
<reference evidence="8 9" key="1">
    <citation type="submission" date="2016-10" db="EMBL/GenBank/DDBJ databases">
        <authorList>
            <person name="de Groot N.N."/>
        </authorList>
    </citation>
    <scope>NUCLEOTIDE SEQUENCE [LARGE SCALE GENOMIC DNA]</scope>
    <source>
        <strain evidence="8 9">DSM 797</strain>
    </source>
</reference>
<protein>
    <submittedName>
        <fullName evidence="8">Arginine decarboxylase</fullName>
    </submittedName>
</protein>
<dbReference type="Gene3D" id="3.90.1150.10">
    <property type="entry name" value="Aspartate Aminotransferase, domain 1"/>
    <property type="match status" value="1"/>
</dbReference>
<keyword evidence="4" id="KW-0663">Pyridoxal phosphate</keyword>
<dbReference type="Pfam" id="PF01276">
    <property type="entry name" value="OKR_DC_1"/>
    <property type="match status" value="1"/>
</dbReference>
<dbReference type="Gene3D" id="3.40.640.10">
    <property type="entry name" value="Type I PLP-dependent aspartate aminotransferase-like (Major domain)"/>
    <property type="match status" value="1"/>
</dbReference>
<feature type="domain" description="Orn/Lys/Arg decarboxylases family 1 pyridoxal-P attachment site" evidence="6">
    <location>
        <begin position="20"/>
        <end position="381"/>
    </location>
</feature>
<comment type="similarity">
    <text evidence="2">Belongs to the Orn/Lys/Arg decarboxylase class-I family.</text>
</comment>
<evidence type="ECO:0000313" key="8">
    <source>
        <dbReference type="EMBL" id="SDL56337.1"/>
    </source>
</evidence>
<dbReference type="GO" id="GO:0016831">
    <property type="term" value="F:carboxy-lyase activity"/>
    <property type="evidence" value="ECO:0007669"/>
    <property type="project" value="UniProtKB-KW"/>
</dbReference>
<keyword evidence="9" id="KW-1185">Reference proteome</keyword>
<evidence type="ECO:0000256" key="1">
    <source>
        <dbReference type="ARBA" id="ARBA00001933"/>
    </source>
</evidence>
<proteinExistence type="inferred from homology"/>
<evidence type="ECO:0000256" key="2">
    <source>
        <dbReference type="ARBA" id="ARBA00010671"/>
    </source>
</evidence>
<evidence type="ECO:0000259" key="6">
    <source>
        <dbReference type="Pfam" id="PF01276"/>
    </source>
</evidence>
<dbReference type="InterPro" id="IPR015422">
    <property type="entry name" value="PyrdxlP-dep_Trfase_small"/>
</dbReference>
<dbReference type="Pfam" id="PF03711">
    <property type="entry name" value="OKR_DC_1_C"/>
    <property type="match status" value="1"/>
</dbReference>
<evidence type="ECO:0000256" key="3">
    <source>
        <dbReference type="ARBA" id="ARBA00022793"/>
    </source>
</evidence>
<keyword evidence="5" id="KW-0456">Lyase</keyword>
<name>A0A1G9L3P8_9FIRM</name>
<dbReference type="PANTHER" id="PTHR43277:SF4">
    <property type="entry name" value="ARGININE DECARBOXYLASE"/>
    <property type="match status" value="1"/>
</dbReference>
<dbReference type="InterPro" id="IPR015421">
    <property type="entry name" value="PyrdxlP-dep_Trfase_major"/>
</dbReference>
<dbReference type="AlphaFoldDB" id="A0A1G9L3P8"/>
<dbReference type="EMBL" id="FNGW01000002">
    <property type="protein sequence ID" value="SDL56337.1"/>
    <property type="molecule type" value="Genomic_DNA"/>
</dbReference>
<sequence>MQVCTNQVDENIDIKQSDIPLLNSLKSYSLRNLSCFDVPGHVKDQGVDILNYYLGNHIMSMDINSSPTMDNVSNPSGIIKQSQDLLAKAYDCDQAFFITNGTTQAIHAMILSVIGPNEKILLPRNIHKSVINALILSGGCPVFVQPEFDEELGISLNLDVNKVEEEINNHKDIKALFLLNPTYYGACSDLKKIINICKQKNIIVLVDEAHGAHFPFNKELPPSAMSLGADMSAVSIHKTGGALTQASALLFNKKNVDIGKVRRSINMLQSTSASYLLMSSIDGARYNLEKNGENQLSNALNLSRYAKHKLNKIKGIKVISTELTKSDGCRYIDETKLCINTKGINLTGFEVYDLLYSKFDIQVELGDLYNILALVSIGTTKYDIDKLINAIDTISKVYKKNKSMNAIKLKEIMPSIAINPRDAFYKEKEAVKLELSLNRISGESIMAYPPGIPIIAPGEIITKDIIDYIKMLKDEKAHLTDMNDKSIETILVIKDR</sequence>
<dbReference type="PANTHER" id="PTHR43277">
    <property type="entry name" value="ARGININE DECARBOXYLASE"/>
    <property type="match status" value="1"/>
</dbReference>
<evidence type="ECO:0000256" key="5">
    <source>
        <dbReference type="ARBA" id="ARBA00023239"/>
    </source>
</evidence>
<keyword evidence="3" id="KW-0210">Decarboxylase</keyword>
<organism evidence="8 9">
    <name type="scientific">Romboutsia lituseburensis DSM 797</name>
    <dbReference type="NCBI Taxonomy" id="1121325"/>
    <lineage>
        <taxon>Bacteria</taxon>
        <taxon>Bacillati</taxon>
        <taxon>Bacillota</taxon>
        <taxon>Clostridia</taxon>
        <taxon>Peptostreptococcales</taxon>
        <taxon>Peptostreptococcaceae</taxon>
        <taxon>Romboutsia</taxon>
    </lineage>
</organism>
<dbReference type="InterPro" id="IPR008286">
    <property type="entry name" value="Prn/Lys/Arg_de-COase_C"/>
</dbReference>
<evidence type="ECO:0000259" key="7">
    <source>
        <dbReference type="Pfam" id="PF03711"/>
    </source>
</evidence>
<comment type="cofactor">
    <cofactor evidence="1">
        <name>pyridoxal 5'-phosphate</name>
        <dbReference type="ChEBI" id="CHEBI:597326"/>
    </cofactor>
</comment>
<dbReference type="Proteomes" id="UP000199068">
    <property type="component" value="Unassembled WGS sequence"/>
</dbReference>
<evidence type="ECO:0000256" key="4">
    <source>
        <dbReference type="ARBA" id="ARBA00022898"/>
    </source>
</evidence>
<dbReference type="RefSeq" id="WP_242872381.1">
    <property type="nucleotide sequence ID" value="NZ_FNGW01000002.1"/>
</dbReference>
<feature type="domain" description="Orn/Lys/Arg decarboxylase C-terminal" evidence="7">
    <location>
        <begin position="382"/>
        <end position="478"/>
    </location>
</feature>
<dbReference type="Gene3D" id="3.90.105.10">
    <property type="entry name" value="Molybdopterin biosynthesis moea protein, domain 2"/>
    <property type="match status" value="1"/>
</dbReference>
<accession>A0A1G9L3P8</accession>
<dbReference type="STRING" id="1121325.SAMN04515677_102371"/>
<dbReference type="SUPFAM" id="SSF53383">
    <property type="entry name" value="PLP-dependent transferases"/>
    <property type="match status" value="1"/>
</dbReference>